<feature type="compositionally biased region" description="Basic and acidic residues" evidence="4">
    <location>
        <begin position="308"/>
        <end position="317"/>
    </location>
</feature>
<gene>
    <name evidence="7" type="ORF">EBB54_21110</name>
</gene>
<dbReference type="PROSITE" id="PS51257">
    <property type="entry name" value="PROKAR_LIPOPROTEIN"/>
    <property type="match status" value="1"/>
</dbReference>
<feature type="signal peptide" evidence="5">
    <location>
        <begin position="1"/>
        <end position="25"/>
    </location>
</feature>
<feature type="region of interest" description="Disordered" evidence="4">
    <location>
        <begin position="26"/>
        <end position="49"/>
    </location>
</feature>
<feature type="compositionally biased region" description="Basic and acidic residues" evidence="4">
    <location>
        <begin position="384"/>
        <end position="400"/>
    </location>
</feature>
<evidence type="ECO:0000256" key="3">
    <source>
        <dbReference type="ARBA" id="ARBA00022729"/>
    </source>
</evidence>
<feature type="domain" description="Periplasmic binding protein" evidence="6">
    <location>
        <begin position="69"/>
        <end position="253"/>
    </location>
</feature>
<dbReference type="PANTHER" id="PTHR46847">
    <property type="entry name" value="D-ALLOSE-BINDING PERIPLASMIC PROTEIN-RELATED"/>
    <property type="match status" value="1"/>
</dbReference>
<dbReference type="InterPro" id="IPR025997">
    <property type="entry name" value="SBP_2_dom"/>
</dbReference>
<comment type="caution">
    <text evidence="7">The sequence shown here is derived from an EMBL/GenBank/DDBJ whole genome shotgun (WGS) entry which is preliminary data.</text>
</comment>
<feature type="chain" id="PRO_5018982501" description="Periplasmic binding protein domain-containing protein" evidence="5">
    <location>
        <begin position="26"/>
        <end position="624"/>
    </location>
</feature>
<evidence type="ECO:0000256" key="5">
    <source>
        <dbReference type="SAM" id="SignalP"/>
    </source>
</evidence>
<dbReference type="EMBL" id="RHJS01000002">
    <property type="protein sequence ID" value="RRK33571.1"/>
    <property type="molecule type" value="Genomic_DNA"/>
</dbReference>
<comment type="subcellular location">
    <subcellularLocation>
        <location evidence="1">Cell envelope</location>
    </subcellularLocation>
</comment>
<protein>
    <recommendedName>
        <fullName evidence="6">Periplasmic binding protein domain-containing protein</fullName>
    </recommendedName>
</protein>
<dbReference type="RefSeq" id="WP_125128807.1">
    <property type="nucleotide sequence ID" value="NZ_RHJS01000002.1"/>
</dbReference>
<name>A0A426DLD3_9FIRM</name>
<dbReference type="GO" id="GO:0030313">
    <property type="term" value="C:cell envelope"/>
    <property type="evidence" value="ECO:0007669"/>
    <property type="project" value="UniProtKB-SubCell"/>
</dbReference>
<feature type="region of interest" description="Disordered" evidence="4">
    <location>
        <begin position="308"/>
        <end position="544"/>
    </location>
</feature>
<evidence type="ECO:0000313" key="8">
    <source>
        <dbReference type="Proteomes" id="UP000274920"/>
    </source>
</evidence>
<dbReference type="Pfam" id="PF13407">
    <property type="entry name" value="Peripla_BP_4"/>
    <property type="match status" value="1"/>
</dbReference>
<dbReference type="Gene3D" id="3.40.50.2300">
    <property type="match status" value="4"/>
</dbReference>
<dbReference type="AlphaFoldDB" id="A0A426DLD3"/>
<evidence type="ECO:0000313" key="7">
    <source>
        <dbReference type="EMBL" id="RRK33571.1"/>
    </source>
</evidence>
<dbReference type="InterPro" id="IPR028082">
    <property type="entry name" value="Peripla_BP_I"/>
</dbReference>
<dbReference type="SUPFAM" id="SSF53822">
    <property type="entry name" value="Periplasmic binding protein-like I"/>
    <property type="match status" value="2"/>
</dbReference>
<dbReference type="GO" id="GO:0030246">
    <property type="term" value="F:carbohydrate binding"/>
    <property type="evidence" value="ECO:0007669"/>
    <property type="project" value="UniProtKB-ARBA"/>
</dbReference>
<evidence type="ECO:0000256" key="2">
    <source>
        <dbReference type="ARBA" id="ARBA00007639"/>
    </source>
</evidence>
<feature type="compositionally biased region" description="Basic and acidic residues" evidence="4">
    <location>
        <begin position="504"/>
        <end position="522"/>
    </location>
</feature>
<sequence length="624" mass="66424">MRRRFVKIAAIVLAAAITVSAGACAGESGQDTFTGDASEEPEYQSSLNPITPSAYRDVRGLKLEKGSYISIIGKSEATAFWKSVRSGVVQAAEDLNKELGYTGNDKIKVTYNGPAKSEDIDEQVNILDEELSRYPDVIGIASIDEDACTVQFDLATENGIPIIALDSGNKYPGIQCTVKTDNQEAARTGAYKLANEIGGKGDVLVLVHDSKSETAKERLKSFQDEMTEKHPDVNVAEVVYCDKLDDIRKQMADEYNEGLKEGEREVQKESFSDADVIQYMIERHPGLKGIFGTNDSTTMLGLHAIRQAEEEKARSGGEDGQSPDESGEDSGKDAQTPEGSGKDSGKDAQTPEGSGKDSGKDAQTPEEPGKDSEEGEQASGESGEDSRKDDQVSRESREGSDGVGQASGESGEDSGKDGQTPGESGEDARKTVGASAQNSQESGNESEKDAQKQDTQADSENEDGNKTVPASADGGQKHETALAEDGNDGTLSNGDGKNEPASVDDDKNEGKSQTDGTDKDTSGDQISNDEDGGTDDTSTENEWTENTKIVLMGFDVSKDQLKALEEGEIAGLVVQNPFGIGYASVVAAARTVLQAGNEAQVSTGYLWVTKDNLNDESIKKMLYD</sequence>
<accession>A0A426DLD3</accession>
<feature type="compositionally biased region" description="Acidic residues" evidence="4">
    <location>
        <begin position="527"/>
        <end position="543"/>
    </location>
</feature>
<dbReference type="Proteomes" id="UP000274920">
    <property type="component" value="Unassembled WGS sequence"/>
</dbReference>
<dbReference type="PANTHER" id="PTHR46847:SF1">
    <property type="entry name" value="D-ALLOSE-BINDING PERIPLASMIC PROTEIN-RELATED"/>
    <property type="match status" value="1"/>
</dbReference>
<feature type="compositionally biased region" description="Polar residues" evidence="4">
    <location>
        <begin position="434"/>
        <end position="443"/>
    </location>
</feature>
<keyword evidence="3 5" id="KW-0732">Signal</keyword>
<organism evidence="7 8">
    <name type="scientific">Schaedlerella arabinosiphila</name>
    <dbReference type="NCBI Taxonomy" id="2044587"/>
    <lineage>
        <taxon>Bacteria</taxon>
        <taxon>Bacillati</taxon>
        <taxon>Bacillota</taxon>
        <taxon>Clostridia</taxon>
        <taxon>Lachnospirales</taxon>
        <taxon>Lachnospiraceae</taxon>
        <taxon>Schaedlerella</taxon>
    </lineage>
</organism>
<proteinExistence type="inferred from homology"/>
<reference evidence="7" key="1">
    <citation type="submission" date="2018-10" db="EMBL/GenBank/DDBJ databases">
        <title>Schaedlerella arabinophila gen. nov. sp. nov., isolated from the mouse intestinal tract and comparative analysis with the genome of the closely related altered Schaedler flora strain ASF502.</title>
        <authorList>
            <person name="Miyake S."/>
            <person name="Soh M."/>
            <person name="Seedorf H."/>
        </authorList>
    </citation>
    <scope>NUCLEOTIDE SEQUENCE [LARGE SCALE GENOMIC DNA]</scope>
    <source>
        <strain evidence="7">DSM 106076</strain>
    </source>
</reference>
<evidence type="ECO:0000256" key="4">
    <source>
        <dbReference type="SAM" id="MobiDB-lite"/>
    </source>
</evidence>
<keyword evidence="8" id="KW-1185">Reference proteome</keyword>
<comment type="similarity">
    <text evidence="2">Belongs to the bacterial solute-binding protein 2 family.</text>
</comment>
<evidence type="ECO:0000259" key="6">
    <source>
        <dbReference type="Pfam" id="PF13407"/>
    </source>
</evidence>
<evidence type="ECO:0000256" key="1">
    <source>
        <dbReference type="ARBA" id="ARBA00004196"/>
    </source>
</evidence>